<dbReference type="PROSITE" id="PS50075">
    <property type="entry name" value="CARRIER"/>
    <property type="match status" value="2"/>
</dbReference>
<dbReference type="Pfam" id="PF16197">
    <property type="entry name" value="KAsynt_C_assoc"/>
    <property type="match status" value="1"/>
</dbReference>
<dbReference type="PROSITE" id="PS00012">
    <property type="entry name" value="PHOSPHOPANTETHEINE"/>
    <property type="match status" value="1"/>
</dbReference>
<dbReference type="GO" id="GO:0031177">
    <property type="term" value="F:phosphopantetheine binding"/>
    <property type="evidence" value="ECO:0007669"/>
    <property type="project" value="InterPro"/>
</dbReference>
<dbReference type="GO" id="GO:0004315">
    <property type="term" value="F:3-oxoacyl-[acyl-carrier-protein] synthase activity"/>
    <property type="evidence" value="ECO:0007669"/>
    <property type="project" value="InterPro"/>
</dbReference>
<dbReference type="InterPro" id="IPR016036">
    <property type="entry name" value="Malonyl_transacylase_ACP-bd"/>
</dbReference>
<dbReference type="Gene3D" id="1.10.1200.10">
    <property type="entry name" value="ACP-like"/>
    <property type="match status" value="2"/>
</dbReference>
<sequence length="2788" mass="296525">MASISIKLPANLTTALAARRRQDEPQLVPWLAAWMLADHRIGGGTLPGELGDTASLLALARQHVDNGRNTWEGETGLALFVEEADQTRLPAETDAVNAMPAGHDAIPPDTESSTSRKKADISLHFVGEDVTICSPSGRYDAVALHGWRRLLRHLLIELVLQGPQQLRQFSNLASNIRPLVLQTWSGPTDGDARLPQATVIERFDLQCRRHPDATAVRMPGTPGVTWSYETLREISLRHAARLQALDVGAGDRVAMLLSRRPEAIALMLGILRLGAVYVPIDPASPEQRLSLMLEDSQPTLLLVDSHTQPHQLALAKARGIPMLDIEGIDHDDTDTLVGFDTVPCLSERLSEQELARYGSPARQPAYVMYTSGSTGTPKGVVIPHRAIVRLVYRQYYAPLGPKVVMLHAAPLAFDASTLEIWGPLLNGGTCVVHPQAIPSGSGLAETIRTERVNTAWLTAALFNRIVDEDPLHLQGLRTLMTGGEALSPRHVRRALQALPGLQLINGYGPTETTTFAVTGPVSEHDLDSHASVPLGRPINWTYVRVLSPLGDAVPPGLTGELYIGGPGVALGYLNRPDLTKERFVADPFGGPHDVLYRTGDAVRWLDDGRLEYLGRLDGQLKIRGFRIEPGEIEAVLASHPAVANAAITDECPPNGERRLVAWLVAAAGQTLPDDDALRDHCRQRLPIYMMPARFVAVPQLPITLNGKLDRRALQAMETKDTTPVNSVDTGFTEDTEVTDRDVTGIDTDLAHSNQNKREIAASAASSTPQPVSGTPRTTETPPRPDGQAGTGSQALTPALKRRLEQRIIALLEPILAIRGLRAHDNFFEVGGSSLLAAQALEALQQTFGPAIGIEDFFGTPTVTAFAARIAEGVPAAELQHILQPGDAAARPGHASHQAPAETTPPAGTHPDSQSAPGTDDGAPHAAPAGQANVAPPTDEDERTIAIIGMAGRFPGAASIEELWQNLIAGRDGIRHFRPEELDPSLPASLTGDPDYVAARGVLDDAARFDAAFFGIGPREAELMDPQQRIFLELAWQCLEQGGQAPRDGNRQIGVFAGMYNATYFQRHLQHYPEKIAALGEFQVMLDNEKDYIATRTANRLDLRGPAVSVHTACSTSLVAIVQAVQALRAGQCRMALAGGVAVTAPVNSGYRHEAGSMLSPDGFTRSFDADAQGTVFSDGAAVVLLKRLADARRDGDTVYAVIRGVGINNDGGNKASFTAVSVEGQHAVIRAALDDAGVPARSIQVVEAHGTATPMGDPVEVRALTRAWREETQDTGFAVLSSLKSYIGHTVIAAGASATIKTVMALQHNLVPGTLHFRKPNPGLQLEQSPFRVTAEATPWPATPGTPRRAAISAFGVGGTNAHIIIEEAPADLALGAPATGTVQAAAAPSAHTADAALAFLPLSARTPTALATQRRQLAEHLHRLQAAQARTDAADDPADKSATRAGQDADPFLSTALANLSDISFTLAHGRSPLPHRQCVLARTLDEAIAALENDSAPDHIHATAAAQGPLVWLFPGQGAQYAAMGRQLYEQEPVFARAFDEVAEAIGPLPGANGHPWLNTLIQSAENSGLPNNGHTRPDDHTPGGHPAASGAAPQNPTRHSGADLRALVFHGSEADLAQTALTQPALFAIEYALARWWQHQGLLPDLLVGHSLGEFTAAVIAGVMPVADAARLVALRGQLIQALPAGAMLAVRQPAAEVAPRLPSELSIATINAPEACVVAGPEAAIEALARQLEAEGIANQRLKTSHAFHSAMMEPAVSPFERAVSRVSLSAPTIPIVSGRTGRPLTDAEATDPHWWAAQLRDTVRFADAVQHVLAESPESTFLEVGPGRILVNLVRRAAPARKAPACVASLESADDEVRSLARAHARLWCLDRLPAASLAPAQGRRVPLPTYPFEGKRYWLDAPAADGRAAHIPPAAYATCGAQARTVPLAAAPSASTAPTATNTLPARPAHPVAGDQPLAPSSVPVAASVASTDHQGLISAAEAAIGALRAALQAHAGQSVKAATRQTADPARHAAPDAAIPPATVCAASPQAATAVPSLSENPTPLKQHTNTMSTNDRQARLHQELADTIDEVCGITVGPEDRDSAFVDLGLDSLLLTQLALQIKRHFNAPISFRQLMTDLPSPNAVVQHLDGILPADAAVAAPAADSTVAAAPQLPAAAAPTALQPTMPSMPAQAPLLAPVAPAGAVDSVSYLLSQQLQLMENQLRLLTGQPAMAASAQAVINATDAPVAAAPAQASAVPAVAASSSPTPSSADADERPTDDPKRAFGAIARIYRQQHDALTPRQEARLDAFIKRYVDRTRASRDYTQKHRPHSADPRVVNGFRPRLKEMIYQIVIERSKGSHLWDLDGNEYVDALNGFGMSLFGWQPDFVLDAVRRQLDLGYEIGPQHPLAGPVTELVCEMTGFDRAALCNTGSEAVMGTVRIARTVTGRERIAVFAGSYHGIFDEVIVRLGARGRAMPAAPGIMPNTAANVVILEYGEPDALQWVRDNADNLAAVLVEPVQSRRPDLQPREFLHELRRITAESGSLLIFDEVVTGFRTGPGGAQAHFDVRADLASYGKVIGGGFPIGIIAGKRQYMDALDGGAWQYGDDSIPTVGVTYFAGTFVRHPLALAACHAVLSYLKEAGPELQRKLTETTTQLADSLNAFCQEHGAPIAVKHFASVWRIVFTEDHPYQDLLFAMMRSRGIHILDNFPCFMTTAHSEADVEAIRKAFCESVLELQADGFLPGKPVQNAADASASFDPTKPPVPGARLGRDAQGKAAWFIADPDRPGSYMQLKTSV</sequence>
<dbReference type="Pfam" id="PF00202">
    <property type="entry name" value="Aminotran_3"/>
    <property type="match status" value="1"/>
</dbReference>
<feature type="region of interest" description="Disordered" evidence="6">
    <location>
        <begin position="2248"/>
        <end position="2270"/>
    </location>
</feature>
<feature type="region of interest" description="Disordered" evidence="6">
    <location>
        <begin position="1567"/>
        <end position="1602"/>
    </location>
</feature>
<dbReference type="InterPro" id="IPR015422">
    <property type="entry name" value="PyrdxlP-dep_Trfase_small"/>
</dbReference>
<dbReference type="InterPro" id="IPR015421">
    <property type="entry name" value="PyrdxlP-dep_Trfase_major"/>
</dbReference>
<feature type="region of interest" description="Disordered" evidence="6">
    <location>
        <begin position="2040"/>
        <end position="2060"/>
    </location>
</feature>
<dbReference type="eggNOG" id="COG1020">
    <property type="taxonomic scope" value="Bacteria"/>
</dbReference>
<dbReference type="InterPro" id="IPR020806">
    <property type="entry name" value="PKS_PP-bd"/>
</dbReference>
<dbReference type="HOGENOM" id="CLU_000022_9_0_4"/>
<accession>E7RWH7</accession>
<feature type="compositionally biased region" description="Low complexity" evidence="6">
    <location>
        <begin position="1586"/>
        <end position="1596"/>
    </location>
</feature>
<dbReference type="PANTHER" id="PTHR43775:SF51">
    <property type="entry name" value="INACTIVE PHENOLPHTHIOCEROL SYNTHESIS POLYKETIDE SYNTHASE TYPE I PKS1-RELATED"/>
    <property type="match status" value="1"/>
</dbReference>
<dbReference type="Pfam" id="PF00501">
    <property type="entry name" value="AMP-binding"/>
    <property type="match status" value="1"/>
</dbReference>
<dbReference type="eggNOG" id="COG0001">
    <property type="taxonomic scope" value="Bacteria"/>
</dbReference>
<dbReference type="InterPro" id="IPR042099">
    <property type="entry name" value="ANL_N_sf"/>
</dbReference>
<dbReference type="GO" id="GO:0004312">
    <property type="term" value="F:fatty acid synthase activity"/>
    <property type="evidence" value="ECO:0007669"/>
    <property type="project" value="TreeGrafter"/>
</dbReference>
<feature type="region of interest" description="Disordered" evidence="6">
    <location>
        <begin position="715"/>
        <end position="796"/>
    </location>
</feature>
<dbReference type="SUPFAM" id="SSF52151">
    <property type="entry name" value="FabD/lysophospholipase-like"/>
    <property type="match status" value="1"/>
</dbReference>
<dbReference type="Gene3D" id="3.90.1150.10">
    <property type="entry name" value="Aspartate Aminotransferase, domain 1"/>
    <property type="match status" value="1"/>
</dbReference>
<dbReference type="InterPro" id="IPR045851">
    <property type="entry name" value="AMP-bd_C_sf"/>
</dbReference>
<dbReference type="PROSITE" id="PS00455">
    <property type="entry name" value="AMP_BINDING"/>
    <property type="match status" value="1"/>
</dbReference>
<keyword evidence="2" id="KW-0596">Phosphopantetheine</keyword>
<feature type="region of interest" description="Disordered" evidence="6">
    <location>
        <begin position="1428"/>
        <end position="1448"/>
    </location>
</feature>
<dbReference type="Gene3D" id="3.30.300.30">
    <property type="match status" value="1"/>
</dbReference>
<dbReference type="InterPro" id="IPR018201">
    <property type="entry name" value="Ketoacyl_synth_AS"/>
</dbReference>
<feature type="compositionally biased region" description="Polar residues" evidence="6">
    <location>
        <begin position="2043"/>
        <end position="2060"/>
    </location>
</feature>
<dbReference type="InterPro" id="IPR025110">
    <property type="entry name" value="AMP-bd_C"/>
</dbReference>
<keyword evidence="10" id="KW-1185">Reference proteome</keyword>
<keyword evidence="3" id="KW-0597">Phosphoprotein</keyword>
<dbReference type="InterPro" id="IPR016039">
    <property type="entry name" value="Thiolase-like"/>
</dbReference>
<dbReference type="PROSITE" id="PS00600">
    <property type="entry name" value="AA_TRANSFER_CLASS_3"/>
    <property type="match status" value="1"/>
</dbReference>
<dbReference type="Pfam" id="PF00550">
    <property type="entry name" value="PP-binding"/>
    <property type="match status" value="2"/>
</dbReference>
<dbReference type="STRING" id="887898.HMPREF0551_1039"/>
<dbReference type="SUPFAM" id="SSF55048">
    <property type="entry name" value="Probable ACP-binding domain of malonyl-CoA ACP transacylase"/>
    <property type="match status" value="1"/>
</dbReference>
<dbReference type="RefSeq" id="WP_005673253.1">
    <property type="nucleotide sequence ID" value="NZ_CP146288.1"/>
</dbReference>
<dbReference type="InterPro" id="IPR009081">
    <property type="entry name" value="PP-bd_ACP"/>
</dbReference>
<dbReference type="InterPro" id="IPR014030">
    <property type="entry name" value="Ketoacyl_synth_N"/>
</dbReference>
<feature type="domain" description="Ketosynthase family 3 (KS3)" evidence="8">
    <location>
        <begin position="941"/>
        <end position="1368"/>
    </location>
</feature>
<gene>
    <name evidence="9" type="ORF">HMPREF0551_1039</name>
</gene>
<dbReference type="EMBL" id="AEQP01000004">
    <property type="protein sequence ID" value="EFV95081.1"/>
    <property type="molecule type" value="Genomic_DNA"/>
</dbReference>
<dbReference type="NCBIfam" id="TIGR01733">
    <property type="entry name" value="AA-adenyl-dom"/>
    <property type="match status" value="1"/>
</dbReference>
<protein>
    <submittedName>
        <fullName evidence="9">AMP-binding enzyme</fullName>
    </submittedName>
</protein>
<feature type="compositionally biased region" description="Low complexity" evidence="6">
    <location>
        <begin position="2248"/>
        <end position="2260"/>
    </location>
</feature>
<dbReference type="InterPro" id="IPR020845">
    <property type="entry name" value="AMP-binding_CS"/>
</dbReference>
<dbReference type="SMART" id="SM00825">
    <property type="entry name" value="PKS_KS"/>
    <property type="match status" value="1"/>
</dbReference>
<dbReference type="Pfam" id="PF13193">
    <property type="entry name" value="AMP-binding_C"/>
    <property type="match status" value="1"/>
</dbReference>
<feature type="domain" description="Carrier" evidence="7">
    <location>
        <begin position="2059"/>
        <end position="2141"/>
    </location>
</feature>
<dbReference type="SUPFAM" id="SSF47336">
    <property type="entry name" value="ACP-like"/>
    <property type="match status" value="2"/>
</dbReference>
<evidence type="ECO:0000313" key="9">
    <source>
        <dbReference type="EMBL" id="EFV95081.1"/>
    </source>
</evidence>
<feature type="region of interest" description="Disordered" evidence="6">
    <location>
        <begin position="1938"/>
        <end position="1957"/>
    </location>
</feature>
<evidence type="ECO:0000259" key="8">
    <source>
        <dbReference type="PROSITE" id="PS52004"/>
    </source>
</evidence>
<dbReference type="PANTHER" id="PTHR43775">
    <property type="entry name" value="FATTY ACID SYNTHASE"/>
    <property type="match status" value="1"/>
</dbReference>
<dbReference type="SUPFAM" id="SSF53901">
    <property type="entry name" value="Thiolase-like"/>
    <property type="match status" value="1"/>
</dbReference>
<feature type="region of interest" description="Disordered" evidence="6">
    <location>
        <begin position="885"/>
        <end position="938"/>
    </location>
</feature>
<dbReference type="Proteomes" id="UP000011021">
    <property type="component" value="Unassembled WGS sequence"/>
</dbReference>
<evidence type="ECO:0000256" key="1">
    <source>
        <dbReference type="ARBA" id="ARBA00001933"/>
    </source>
</evidence>
<feature type="domain" description="Carrier" evidence="7">
    <location>
        <begin position="798"/>
        <end position="873"/>
    </location>
</feature>
<proteinExistence type="predicted"/>
<dbReference type="InterPro" id="IPR000873">
    <property type="entry name" value="AMP-dep_synth/lig_dom"/>
</dbReference>
<dbReference type="Pfam" id="PF02801">
    <property type="entry name" value="Ketoacyl-synt_C"/>
    <property type="match status" value="1"/>
</dbReference>
<comment type="caution">
    <text evidence="9">The sequence shown here is derived from an EMBL/GenBank/DDBJ whole genome shotgun (WGS) entry which is preliminary data.</text>
</comment>
<dbReference type="InterPro" id="IPR001227">
    <property type="entry name" value="Ac_transferase_dom_sf"/>
</dbReference>
<dbReference type="Gene3D" id="3.40.47.10">
    <property type="match status" value="1"/>
</dbReference>
<dbReference type="Pfam" id="PF00698">
    <property type="entry name" value="Acyl_transf_1"/>
    <property type="match status" value="1"/>
</dbReference>
<dbReference type="GO" id="GO:0008483">
    <property type="term" value="F:transaminase activity"/>
    <property type="evidence" value="ECO:0007669"/>
    <property type="project" value="InterPro"/>
</dbReference>
<keyword evidence="4" id="KW-0808">Transferase</keyword>
<evidence type="ECO:0000256" key="6">
    <source>
        <dbReference type="SAM" id="MobiDB-lite"/>
    </source>
</evidence>
<evidence type="ECO:0000256" key="2">
    <source>
        <dbReference type="ARBA" id="ARBA00022450"/>
    </source>
</evidence>
<dbReference type="GO" id="GO:0030170">
    <property type="term" value="F:pyridoxal phosphate binding"/>
    <property type="evidence" value="ECO:0007669"/>
    <property type="project" value="InterPro"/>
</dbReference>
<dbReference type="InterPro" id="IPR006162">
    <property type="entry name" value="Ppantetheine_attach_site"/>
</dbReference>
<dbReference type="InterPro" id="IPR005814">
    <property type="entry name" value="Aminotrans_3"/>
</dbReference>
<dbReference type="SMART" id="SM00827">
    <property type="entry name" value="PKS_AT"/>
    <property type="match status" value="1"/>
</dbReference>
<dbReference type="SMART" id="SM00823">
    <property type="entry name" value="PKS_PP"/>
    <property type="match status" value="2"/>
</dbReference>
<dbReference type="CDD" id="cd00833">
    <property type="entry name" value="PKS"/>
    <property type="match status" value="1"/>
</dbReference>
<dbReference type="GO" id="GO:0006633">
    <property type="term" value="P:fatty acid biosynthetic process"/>
    <property type="evidence" value="ECO:0007669"/>
    <property type="project" value="InterPro"/>
</dbReference>
<dbReference type="CDD" id="cd12117">
    <property type="entry name" value="A_NRPS_Srf_like"/>
    <property type="match status" value="1"/>
</dbReference>
<dbReference type="InterPro" id="IPR020841">
    <property type="entry name" value="PKS_Beta-ketoAc_synthase_dom"/>
</dbReference>
<name>E7RWH7_9BURK</name>
<dbReference type="InterPro" id="IPR032821">
    <property type="entry name" value="PKS_assoc"/>
</dbReference>
<dbReference type="PROSITE" id="PS00606">
    <property type="entry name" value="KS3_1"/>
    <property type="match status" value="1"/>
</dbReference>
<organism evidence="9 10">
    <name type="scientific">Lautropia mirabilis ATCC 51599</name>
    <dbReference type="NCBI Taxonomy" id="887898"/>
    <lineage>
        <taxon>Bacteria</taxon>
        <taxon>Pseudomonadati</taxon>
        <taxon>Pseudomonadota</taxon>
        <taxon>Betaproteobacteria</taxon>
        <taxon>Burkholderiales</taxon>
        <taxon>Burkholderiaceae</taxon>
        <taxon>Lautropia</taxon>
    </lineage>
</organism>
<comment type="cofactor">
    <cofactor evidence="1">
        <name>pyridoxal 5'-phosphate</name>
        <dbReference type="ChEBI" id="CHEBI:597326"/>
    </cofactor>
</comment>
<dbReference type="Gene3D" id="3.40.50.12780">
    <property type="entry name" value="N-terminal domain of ligase-like"/>
    <property type="match status" value="1"/>
</dbReference>
<dbReference type="Gene3D" id="3.40.640.10">
    <property type="entry name" value="Type I PLP-dependent aspartate aminotransferase-like (Major domain)"/>
    <property type="match status" value="1"/>
</dbReference>
<dbReference type="SUPFAM" id="SSF53383">
    <property type="entry name" value="PLP-dependent transferases"/>
    <property type="match status" value="1"/>
</dbReference>
<dbReference type="InterPro" id="IPR016035">
    <property type="entry name" value="Acyl_Trfase/lysoPLipase"/>
</dbReference>
<feature type="compositionally biased region" description="Low complexity" evidence="6">
    <location>
        <begin position="1938"/>
        <end position="1955"/>
    </location>
</feature>
<dbReference type="InterPro" id="IPR014043">
    <property type="entry name" value="Acyl_transferase_dom"/>
</dbReference>
<dbReference type="eggNOG" id="COG3321">
    <property type="taxonomic scope" value="Bacteria"/>
</dbReference>
<dbReference type="InterPro" id="IPR050091">
    <property type="entry name" value="PKS_NRPS_Biosynth_Enz"/>
</dbReference>
<dbReference type="InterPro" id="IPR014031">
    <property type="entry name" value="Ketoacyl_synth_C"/>
</dbReference>
<reference evidence="9 10" key="1">
    <citation type="submission" date="2010-12" db="EMBL/GenBank/DDBJ databases">
        <authorList>
            <person name="Muzny D."/>
            <person name="Qin X."/>
            <person name="Deng J."/>
            <person name="Jiang H."/>
            <person name="Liu Y."/>
            <person name="Qu J."/>
            <person name="Song X.-Z."/>
            <person name="Zhang L."/>
            <person name="Thornton R."/>
            <person name="Coyle M."/>
            <person name="Francisco L."/>
            <person name="Jackson L."/>
            <person name="Javaid M."/>
            <person name="Korchina V."/>
            <person name="Kovar C."/>
            <person name="Mata R."/>
            <person name="Mathew T."/>
            <person name="Ngo R."/>
            <person name="Nguyen L."/>
            <person name="Nguyen N."/>
            <person name="Okwuonu G."/>
            <person name="Ongeri F."/>
            <person name="Pham C."/>
            <person name="Simmons D."/>
            <person name="Wilczek-Boney K."/>
            <person name="Hale W."/>
            <person name="Jakkamsetti A."/>
            <person name="Pham P."/>
            <person name="Ruth R."/>
            <person name="San Lucas F."/>
            <person name="Warren J."/>
            <person name="Zhang J."/>
            <person name="Zhao Z."/>
            <person name="Zhou C."/>
            <person name="Zhu D."/>
            <person name="Lee S."/>
            <person name="Bess C."/>
            <person name="Blankenburg K."/>
            <person name="Forbes L."/>
            <person name="Fu Q."/>
            <person name="Gubbala S."/>
            <person name="Hirani K."/>
            <person name="Jayaseelan J.C."/>
            <person name="Lara F."/>
            <person name="Munidasa M."/>
            <person name="Palculict T."/>
            <person name="Patil S."/>
            <person name="Pu L.-L."/>
            <person name="Saada N."/>
            <person name="Tang L."/>
            <person name="Weissenberger G."/>
            <person name="Zhu Y."/>
            <person name="Hemphill L."/>
            <person name="Shang Y."/>
            <person name="Youmans B."/>
            <person name="Ayvaz T."/>
            <person name="Ross M."/>
            <person name="Santibanez J."/>
            <person name="Aqrawi P."/>
            <person name="Gross S."/>
            <person name="Joshi V."/>
            <person name="Fowler G."/>
            <person name="Nazareth L."/>
            <person name="Reid J."/>
            <person name="Worley K."/>
            <person name="Petrosino J."/>
            <person name="Highlander S."/>
            <person name="Gibbs R."/>
        </authorList>
    </citation>
    <scope>NUCLEOTIDE SEQUENCE [LARGE SCALE GENOMIC DNA]</scope>
    <source>
        <strain evidence="9 10">ATCC 51599</strain>
    </source>
</reference>
<dbReference type="InterPro" id="IPR036736">
    <property type="entry name" value="ACP-like_sf"/>
</dbReference>
<dbReference type="InterPro" id="IPR015424">
    <property type="entry name" value="PyrdxlP-dep_Trfase"/>
</dbReference>
<evidence type="ECO:0000256" key="4">
    <source>
        <dbReference type="ARBA" id="ARBA00022679"/>
    </source>
</evidence>
<evidence type="ECO:0000256" key="5">
    <source>
        <dbReference type="ARBA" id="ARBA00022898"/>
    </source>
</evidence>
<evidence type="ECO:0000259" key="7">
    <source>
        <dbReference type="PROSITE" id="PS50075"/>
    </source>
</evidence>
<dbReference type="InterPro" id="IPR049704">
    <property type="entry name" value="Aminotrans_3_PPA_site"/>
</dbReference>
<dbReference type="SUPFAM" id="SSF56801">
    <property type="entry name" value="Acetyl-CoA synthetase-like"/>
    <property type="match status" value="1"/>
</dbReference>
<evidence type="ECO:0000313" key="10">
    <source>
        <dbReference type="Proteomes" id="UP000011021"/>
    </source>
</evidence>
<feature type="compositionally biased region" description="Polar residues" evidence="6">
    <location>
        <begin position="763"/>
        <end position="772"/>
    </location>
</feature>
<feature type="compositionally biased region" description="Polar residues" evidence="6">
    <location>
        <begin position="1567"/>
        <end position="1577"/>
    </location>
</feature>
<dbReference type="Gene3D" id="3.40.366.10">
    <property type="entry name" value="Malonyl-Coenzyme A Acyl Carrier Protein, domain 2"/>
    <property type="match status" value="2"/>
</dbReference>
<dbReference type="Pfam" id="PF00109">
    <property type="entry name" value="ketoacyl-synt"/>
    <property type="match status" value="1"/>
</dbReference>
<dbReference type="InterPro" id="IPR010071">
    <property type="entry name" value="AA_adenyl_dom"/>
</dbReference>
<dbReference type="PROSITE" id="PS52004">
    <property type="entry name" value="KS3_2"/>
    <property type="match status" value="1"/>
</dbReference>
<keyword evidence="5" id="KW-0663">Pyridoxal phosphate</keyword>
<evidence type="ECO:0000256" key="3">
    <source>
        <dbReference type="ARBA" id="ARBA00022553"/>
    </source>
</evidence>